<gene>
    <name evidence="1" type="ORF">KA717_34730</name>
</gene>
<accession>A0A977KVE4</accession>
<sequence>MLPEDDRWELIDILMKSLRSKPALMNKYKGIASSLVGIAKIDAPAPTDEEVKSILETRLLQK</sequence>
<reference evidence="1" key="1">
    <citation type="submission" date="2021-04" db="EMBL/GenBank/DDBJ databases">
        <title>Genome sequence of Woronichinia naegeliana from Washington state freshwater lake bloom.</title>
        <authorList>
            <person name="Dreher T.W."/>
        </authorList>
    </citation>
    <scope>NUCLEOTIDE SEQUENCE</scope>
    <source>
        <strain evidence="1">WA131</strain>
    </source>
</reference>
<organism evidence="1">
    <name type="scientific">Woronichinia naegeliana WA131</name>
    <dbReference type="NCBI Taxonomy" id="2824559"/>
    <lineage>
        <taxon>Bacteria</taxon>
        <taxon>Bacillati</taxon>
        <taxon>Cyanobacteriota</taxon>
        <taxon>Cyanophyceae</taxon>
        <taxon>Synechococcales</taxon>
        <taxon>Coelosphaeriaceae</taxon>
        <taxon>Woronichinia</taxon>
    </lineage>
</organism>
<proteinExistence type="predicted"/>
<protein>
    <submittedName>
        <fullName evidence="1">Uncharacterized protein</fullName>
    </submittedName>
</protein>
<evidence type="ECO:0000313" key="1">
    <source>
        <dbReference type="EMBL" id="UXE60617.1"/>
    </source>
</evidence>
<dbReference type="EMBL" id="CP073041">
    <property type="protein sequence ID" value="UXE60617.1"/>
    <property type="molecule type" value="Genomic_DNA"/>
</dbReference>
<dbReference type="AlphaFoldDB" id="A0A977KVE4"/>
<dbReference type="Proteomes" id="UP001065613">
    <property type="component" value="Chromosome"/>
</dbReference>
<dbReference type="KEGG" id="wna:KA717_34730"/>
<name>A0A977KVE4_9CYAN</name>